<dbReference type="PANTHER" id="PTHR40448:SF1">
    <property type="entry name" value="TWO-COMPONENT SENSOR HISTIDINE KINASE"/>
    <property type="match status" value="1"/>
</dbReference>
<evidence type="ECO:0000256" key="1">
    <source>
        <dbReference type="ARBA" id="ARBA00000085"/>
    </source>
</evidence>
<dbReference type="PROSITE" id="PS50109">
    <property type="entry name" value="HIS_KIN"/>
    <property type="match status" value="1"/>
</dbReference>
<name>A0ABV1H3K9_9FIRM</name>
<dbReference type="PRINTS" id="PR00344">
    <property type="entry name" value="BCTRLSENSOR"/>
</dbReference>
<keyword evidence="3" id="KW-0808">Transferase</keyword>
<dbReference type="GO" id="GO:0005524">
    <property type="term" value="F:ATP binding"/>
    <property type="evidence" value="ECO:0007669"/>
    <property type="project" value="UniProtKB-KW"/>
</dbReference>
<feature type="transmembrane region" description="Helical" evidence="5">
    <location>
        <begin position="12"/>
        <end position="33"/>
    </location>
</feature>
<keyword evidence="5" id="KW-1133">Transmembrane helix</keyword>
<dbReference type="InterPro" id="IPR039506">
    <property type="entry name" value="SPOB_a"/>
</dbReference>
<gene>
    <name evidence="7" type="ORF">WMO37_03410</name>
</gene>
<reference evidence="7" key="1">
    <citation type="submission" date="2024-03" db="EMBL/GenBank/DDBJ databases">
        <title>Human intestinal bacterial collection.</title>
        <authorList>
            <person name="Pauvert C."/>
            <person name="Hitch T.C.A."/>
            <person name="Clavel T."/>
        </authorList>
    </citation>
    <scope>NUCLEOTIDE SEQUENCE [LARGE SCALE GENOMIC DNA]</scope>
    <source>
        <strain evidence="7">CLA-AA-H89B</strain>
    </source>
</reference>
<sequence>MEWKKLRRKIQVPAYIQFFISIVFWIAAGLGLYGTLPLAVYVFMGMLLVCNISIILSTFLLDKFYIVNLQENFKNLEHLNLKLRAQRHEYLNEMQVVYGLLELEEYEEAYRYLHPLYEDIARIGKALRTKKPAVNALLQAKMEYAQKQQITFFVEVSSDLAALSMEQWEVCRILGNLIDNAFTAVSGMDGEKKVHLCIQENEKQYLFIVYNNGPVIPENKRELIFKKGYSSKKEEGHGLGLWMVRKLAGQYRGTITVTSVPGKTEFDVTLPK</sequence>
<evidence type="ECO:0000256" key="2">
    <source>
        <dbReference type="ARBA" id="ARBA00012438"/>
    </source>
</evidence>
<dbReference type="SMART" id="SM00387">
    <property type="entry name" value="HATPase_c"/>
    <property type="match status" value="1"/>
</dbReference>
<keyword evidence="7" id="KW-0547">Nucleotide-binding</keyword>
<dbReference type="InterPro" id="IPR003594">
    <property type="entry name" value="HATPase_dom"/>
</dbReference>
<dbReference type="SUPFAM" id="SSF55874">
    <property type="entry name" value="ATPase domain of HSP90 chaperone/DNA topoisomerase II/histidine kinase"/>
    <property type="match status" value="1"/>
</dbReference>
<dbReference type="Gene3D" id="3.30.565.10">
    <property type="entry name" value="Histidine kinase-like ATPase, C-terminal domain"/>
    <property type="match status" value="1"/>
</dbReference>
<dbReference type="Pfam" id="PF14689">
    <property type="entry name" value="SPOB_a"/>
    <property type="match status" value="1"/>
</dbReference>
<feature type="domain" description="Histidine kinase" evidence="6">
    <location>
        <begin position="85"/>
        <end position="272"/>
    </location>
</feature>
<protein>
    <recommendedName>
        <fullName evidence="2">histidine kinase</fullName>
        <ecNumber evidence="2">2.7.13.3</ecNumber>
    </recommendedName>
</protein>
<proteinExistence type="predicted"/>
<organism evidence="7 8">
    <name type="scientific">Lachnospira intestinalis</name>
    <dbReference type="NCBI Taxonomy" id="3133158"/>
    <lineage>
        <taxon>Bacteria</taxon>
        <taxon>Bacillati</taxon>
        <taxon>Bacillota</taxon>
        <taxon>Clostridia</taxon>
        <taxon>Lachnospirales</taxon>
        <taxon>Lachnospiraceae</taxon>
        <taxon>Lachnospira</taxon>
    </lineage>
</organism>
<dbReference type="InterPro" id="IPR005467">
    <property type="entry name" value="His_kinase_dom"/>
</dbReference>
<comment type="catalytic activity">
    <reaction evidence="1">
        <text>ATP + protein L-histidine = ADP + protein N-phospho-L-histidine.</text>
        <dbReference type="EC" id="2.7.13.3"/>
    </reaction>
</comment>
<dbReference type="InterPro" id="IPR036890">
    <property type="entry name" value="HATPase_C_sf"/>
</dbReference>
<accession>A0ABV1H3K9</accession>
<dbReference type="Proteomes" id="UP001546774">
    <property type="component" value="Unassembled WGS sequence"/>
</dbReference>
<dbReference type="PANTHER" id="PTHR40448">
    <property type="entry name" value="TWO-COMPONENT SENSOR HISTIDINE KINASE"/>
    <property type="match status" value="1"/>
</dbReference>
<keyword evidence="3" id="KW-0418">Kinase</keyword>
<evidence type="ECO:0000256" key="3">
    <source>
        <dbReference type="ARBA" id="ARBA00022777"/>
    </source>
</evidence>
<evidence type="ECO:0000256" key="5">
    <source>
        <dbReference type="SAM" id="Phobius"/>
    </source>
</evidence>
<evidence type="ECO:0000313" key="8">
    <source>
        <dbReference type="Proteomes" id="UP001546774"/>
    </source>
</evidence>
<dbReference type="InterPro" id="IPR004358">
    <property type="entry name" value="Sig_transdc_His_kin-like_C"/>
</dbReference>
<comment type="caution">
    <text evidence="7">The sequence shown here is derived from an EMBL/GenBank/DDBJ whole genome shotgun (WGS) entry which is preliminary data.</text>
</comment>
<keyword evidence="5" id="KW-0472">Membrane</keyword>
<keyword evidence="8" id="KW-1185">Reference proteome</keyword>
<keyword evidence="7" id="KW-0067">ATP-binding</keyword>
<keyword evidence="5" id="KW-0812">Transmembrane</keyword>
<evidence type="ECO:0000256" key="4">
    <source>
        <dbReference type="ARBA" id="ARBA00023012"/>
    </source>
</evidence>
<evidence type="ECO:0000259" key="6">
    <source>
        <dbReference type="PROSITE" id="PS50109"/>
    </source>
</evidence>
<dbReference type="EMBL" id="JBBMFS010000002">
    <property type="protein sequence ID" value="MEQ2554063.1"/>
    <property type="molecule type" value="Genomic_DNA"/>
</dbReference>
<dbReference type="EC" id="2.7.13.3" evidence="2"/>
<dbReference type="Gene3D" id="1.10.287.130">
    <property type="match status" value="1"/>
</dbReference>
<dbReference type="Pfam" id="PF02518">
    <property type="entry name" value="HATPase_c"/>
    <property type="match status" value="1"/>
</dbReference>
<keyword evidence="4" id="KW-0902">Two-component regulatory system</keyword>
<evidence type="ECO:0000313" key="7">
    <source>
        <dbReference type="EMBL" id="MEQ2554063.1"/>
    </source>
</evidence>
<feature type="transmembrane region" description="Helical" evidence="5">
    <location>
        <begin position="39"/>
        <end position="61"/>
    </location>
</feature>